<feature type="region of interest" description="Disordered" evidence="8">
    <location>
        <begin position="761"/>
        <end position="857"/>
    </location>
</feature>
<proteinExistence type="inferred from homology"/>
<feature type="domain" description="Poly(A) RNA polymerase mitochondrial-like central palm" evidence="10">
    <location>
        <begin position="281"/>
        <end position="412"/>
    </location>
</feature>
<feature type="compositionally biased region" description="Polar residues" evidence="8">
    <location>
        <begin position="199"/>
        <end position="221"/>
    </location>
</feature>
<feature type="compositionally biased region" description="Polar residues" evidence="8">
    <location>
        <begin position="1146"/>
        <end position="1156"/>
    </location>
</feature>
<dbReference type="GO" id="GO:0046872">
    <property type="term" value="F:metal ion binding"/>
    <property type="evidence" value="ECO:0007669"/>
    <property type="project" value="UniProtKB-KW"/>
</dbReference>
<keyword evidence="5" id="KW-0808">Transferase</keyword>
<feature type="compositionally biased region" description="Polar residues" evidence="8">
    <location>
        <begin position="1071"/>
        <end position="1091"/>
    </location>
</feature>
<evidence type="ECO:0000256" key="4">
    <source>
        <dbReference type="ARBA" id="ARBA00012388"/>
    </source>
</evidence>
<dbReference type="SUPFAM" id="SSF81631">
    <property type="entry name" value="PAP/OAS1 substrate-binding domain"/>
    <property type="match status" value="1"/>
</dbReference>
<comment type="similarity">
    <text evidence="3">Belongs to the DNA polymerase type-B-like family.</text>
</comment>
<dbReference type="InterPro" id="IPR002058">
    <property type="entry name" value="PAP_assoc"/>
</dbReference>
<feature type="compositionally biased region" description="Polar residues" evidence="8">
    <location>
        <begin position="830"/>
        <end position="839"/>
    </location>
</feature>
<dbReference type="Pfam" id="PF03828">
    <property type="entry name" value="PAP_assoc"/>
    <property type="match status" value="1"/>
</dbReference>
<evidence type="ECO:0000256" key="8">
    <source>
        <dbReference type="SAM" id="MobiDB-lite"/>
    </source>
</evidence>
<dbReference type="STRING" id="1051890.A0A3N4LN72"/>
<dbReference type="GO" id="GO:0010605">
    <property type="term" value="P:negative regulation of macromolecule metabolic process"/>
    <property type="evidence" value="ECO:0007669"/>
    <property type="project" value="UniProtKB-ARBA"/>
</dbReference>
<evidence type="ECO:0000256" key="6">
    <source>
        <dbReference type="ARBA" id="ARBA00022723"/>
    </source>
</evidence>
<evidence type="ECO:0000256" key="5">
    <source>
        <dbReference type="ARBA" id="ARBA00022679"/>
    </source>
</evidence>
<feature type="region of interest" description="Disordered" evidence="8">
    <location>
        <begin position="88"/>
        <end position="237"/>
    </location>
</feature>
<sequence length="1237" mass="136108">MERAPMNVGMGGATRYPSASSQQQGISPSPTISVHFGSERRYTTVATPDSTVSPTAAKDNSVPTPSPIIPSPHFLHLLPTTRHRSTYSYYNTSTGSNSYLQTRGQSPSRRGVSPDRRIPDSQLDRGHDGSRSVMMNGTGAWAQQTGRRNDSRRNSTVASRNNGSGLTQGKKDGPQPARRPSNRRNSSNQSNLSTSMPSTPNHQPRNITSKSRSPSPHTTLLDSPKSAASEPIRGGLNLRSPCKYETLLSTVRRRFKYTDGEFLPKETPLKESLSESEDLKLTNDMNELFQQLVPSEESNHRRKKLVGKLEGLLYDRWPENQFQVAPFGSSENKLCTSESDIDVCIIVKFQEQINTCALSKALADSGMERVICVPGAKVPIVKIWDPKLAVACDMNINNTMAIENTRMMKTYVEIDPRVRPLAMILKYWTKQRVLNDALGATLGSYTWLCMILNYLQTRDPPILPSLHVRAHKQGPIIQGVDCSFDDDIEALRGFGEKNKESLGSLLFGFFKFYGYEVDYQNSVMSVRQGKVITKGEKRWDIGHNNIICVEEPFNVWRNLSNTCDSYSAIGLHREFRRGFKILAEKLDLGALCETYEFPKDEAPTYVPPPPPPKPTLTRTNSQHNRGRGGHSGNGGRVSRSFNSHNSKQGQYRKAPAAYTMQPQYLGVHDMYMLQPAHQQLYQPDVVNMNLQAQIQAQQILHAAQVQAHVQAQMHNQQNGIHNASQQPLTQEASPNLSTVAYYAQMLGIPFYYAPMPTGPDAALTPASPPSTPSASDSRSQHGREGQYGGYAPSPRSQPRPDTNSSTFGSSARAPSTAAGPSEDELDFGDLSSNGSQNYGSYHPPPETPPEEEIPDGYLGYYIGETSQADPAASPPIANKEEPFAQQKYIVDRQKRLSQEQLPPPLIRRSRPPSPHFADRDRYSQQTSPSSIPGPRRMKSRDAFRDDRSPLIVNGSSSTQSPVYLDEGYRPGGLETDPPAYPYDHVYDVSATAPHLVAHSLLNSHMNYTMPEDVSTQMAPLHRVLHSSPQSAVESTYPEYGHIEEEANHSAVNTREYAASQQQVSSTSSSTPEATKQILQNGAYSDTSTSVPTPEAEIKPSQPPKSSSSTTSEAHDQSAKSTKPIIVGDVKSKSPPTQPIASKKQGKNNNPAPNGQQPKRKATKSQGIQVPANPIPAPVVPVAPADPAPIPQARAIAKEPIKNKGWKQQAKKRHAKKQANPQGSERKEVLVDGERKGG</sequence>
<evidence type="ECO:0000256" key="3">
    <source>
        <dbReference type="ARBA" id="ARBA00008593"/>
    </source>
</evidence>
<comment type="cofactor">
    <cofactor evidence="1">
        <name>Mn(2+)</name>
        <dbReference type="ChEBI" id="CHEBI:29035"/>
    </cofactor>
</comment>
<dbReference type="GO" id="GO:1990817">
    <property type="term" value="F:poly(A) RNA polymerase activity"/>
    <property type="evidence" value="ECO:0007669"/>
    <property type="project" value="UniProtKB-EC"/>
</dbReference>
<feature type="region of interest" description="Disordered" evidence="8">
    <location>
        <begin position="1053"/>
        <end position="1237"/>
    </location>
</feature>
<evidence type="ECO:0000259" key="9">
    <source>
        <dbReference type="Pfam" id="PF03828"/>
    </source>
</evidence>
<dbReference type="PANTHER" id="PTHR12271:SF113">
    <property type="entry name" value="POLY(A) RNA POLYMERASE CID11"/>
    <property type="match status" value="1"/>
</dbReference>
<organism evidence="11 12">
    <name type="scientific">Terfezia boudieri ATCC MYA-4762</name>
    <dbReference type="NCBI Taxonomy" id="1051890"/>
    <lineage>
        <taxon>Eukaryota</taxon>
        <taxon>Fungi</taxon>
        <taxon>Dikarya</taxon>
        <taxon>Ascomycota</taxon>
        <taxon>Pezizomycotina</taxon>
        <taxon>Pezizomycetes</taxon>
        <taxon>Pezizales</taxon>
        <taxon>Pezizaceae</taxon>
        <taxon>Terfezia</taxon>
    </lineage>
</organism>
<feature type="compositionally biased region" description="Polar residues" evidence="8">
    <location>
        <begin position="17"/>
        <end position="32"/>
    </location>
</feature>
<feature type="region of interest" description="Disordered" evidence="8">
    <location>
        <begin position="600"/>
        <end position="653"/>
    </location>
</feature>
<evidence type="ECO:0000259" key="10">
    <source>
        <dbReference type="Pfam" id="PF22600"/>
    </source>
</evidence>
<feature type="compositionally biased region" description="Low complexity" evidence="8">
    <location>
        <begin position="88"/>
        <end position="99"/>
    </location>
</feature>
<dbReference type="Pfam" id="PF22600">
    <property type="entry name" value="MTPAP-like_central"/>
    <property type="match status" value="1"/>
</dbReference>
<evidence type="ECO:0000313" key="11">
    <source>
        <dbReference type="EMBL" id="RPB24334.1"/>
    </source>
</evidence>
<dbReference type="Proteomes" id="UP000267821">
    <property type="component" value="Unassembled WGS sequence"/>
</dbReference>
<dbReference type="EMBL" id="ML121542">
    <property type="protein sequence ID" value="RPB24334.1"/>
    <property type="molecule type" value="Genomic_DNA"/>
</dbReference>
<dbReference type="SUPFAM" id="SSF81301">
    <property type="entry name" value="Nucleotidyltransferase"/>
    <property type="match status" value="1"/>
</dbReference>
<protein>
    <recommendedName>
        <fullName evidence="4">polynucleotide adenylyltransferase</fullName>
        <ecNumber evidence="4">2.7.7.19</ecNumber>
    </recommendedName>
</protein>
<evidence type="ECO:0000313" key="12">
    <source>
        <dbReference type="Proteomes" id="UP000267821"/>
    </source>
</evidence>
<feature type="domain" description="PAP-associated" evidence="9">
    <location>
        <begin position="501"/>
        <end position="554"/>
    </location>
</feature>
<comment type="cofactor">
    <cofactor evidence="2">
        <name>Mg(2+)</name>
        <dbReference type="ChEBI" id="CHEBI:18420"/>
    </cofactor>
</comment>
<dbReference type="InParanoid" id="A0A3N4LN72"/>
<feature type="compositionally biased region" description="Basic and acidic residues" evidence="8">
    <location>
        <begin position="1223"/>
        <end position="1237"/>
    </location>
</feature>
<dbReference type="AlphaFoldDB" id="A0A3N4LN72"/>
<feature type="compositionally biased region" description="Polar residues" evidence="8">
    <location>
        <begin position="44"/>
        <end position="54"/>
    </location>
</feature>
<dbReference type="OrthoDB" id="2274644at2759"/>
<feature type="compositionally biased region" description="Low complexity" evidence="8">
    <location>
        <begin position="174"/>
        <end position="198"/>
    </location>
</feature>
<dbReference type="Gene3D" id="1.10.1410.10">
    <property type="match status" value="1"/>
</dbReference>
<feature type="compositionally biased region" description="Polar residues" evidence="8">
    <location>
        <begin position="154"/>
        <end position="167"/>
    </location>
</feature>
<dbReference type="GO" id="GO:0031123">
    <property type="term" value="P:RNA 3'-end processing"/>
    <property type="evidence" value="ECO:0007669"/>
    <property type="project" value="TreeGrafter"/>
</dbReference>
<feature type="compositionally biased region" description="Basic and acidic residues" evidence="8">
    <location>
        <begin position="939"/>
        <end position="948"/>
    </location>
</feature>
<keyword evidence="7" id="KW-0460">Magnesium</keyword>
<dbReference type="InterPro" id="IPR054708">
    <property type="entry name" value="MTPAP-like_central"/>
</dbReference>
<feature type="region of interest" description="Disordered" evidence="8">
    <location>
        <begin position="1"/>
        <end position="72"/>
    </location>
</feature>
<feature type="compositionally biased region" description="Polar residues" evidence="8">
    <location>
        <begin position="794"/>
        <end position="813"/>
    </location>
</feature>
<dbReference type="PANTHER" id="PTHR12271">
    <property type="entry name" value="POLY A POLYMERASE CID PAP -RELATED"/>
    <property type="match status" value="1"/>
</dbReference>
<keyword evidence="6" id="KW-0479">Metal-binding</keyword>
<feature type="compositionally biased region" description="Pro residues" evidence="8">
    <location>
        <begin position="1172"/>
        <end position="1189"/>
    </location>
</feature>
<feature type="compositionally biased region" description="Pro residues" evidence="8">
    <location>
        <begin position="605"/>
        <end position="614"/>
    </location>
</feature>
<dbReference type="CDD" id="cd05402">
    <property type="entry name" value="NT_PAP_TUTase"/>
    <property type="match status" value="1"/>
</dbReference>
<evidence type="ECO:0000256" key="2">
    <source>
        <dbReference type="ARBA" id="ARBA00001946"/>
    </source>
</evidence>
<dbReference type="InterPro" id="IPR043519">
    <property type="entry name" value="NT_sf"/>
</dbReference>
<feature type="compositionally biased region" description="Basic and acidic residues" evidence="8">
    <location>
        <begin position="112"/>
        <end position="130"/>
    </location>
</feature>
<feature type="compositionally biased region" description="Low complexity" evidence="8">
    <location>
        <begin position="1059"/>
        <end position="1070"/>
    </location>
</feature>
<keyword evidence="12" id="KW-1185">Reference proteome</keyword>
<accession>A0A3N4LN72</accession>
<evidence type="ECO:0000256" key="1">
    <source>
        <dbReference type="ARBA" id="ARBA00001936"/>
    </source>
</evidence>
<feature type="region of interest" description="Disordered" evidence="8">
    <location>
        <begin position="896"/>
        <end position="976"/>
    </location>
</feature>
<evidence type="ECO:0000256" key="7">
    <source>
        <dbReference type="ARBA" id="ARBA00022842"/>
    </source>
</evidence>
<dbReference type="Gene3D" id="3.30.460.10">
    <property type="entry name" value="Beta Polymerase, domain 2"/>
    <property type="match status" value="1"/>
</dbReference>
<reference evidence="11 12" key="1">
    <citation type="journal article" date="2018" name="Nat. Ecol. Evol.">
        <title>Pezizomycetes genomes reveal the molecular basis of ectomycorrhizal truffle lifestyle.</title>
        <authorList>
            <person name="Murat C."/>
            <person name="Payen T."/>
            <person name="Noel B."/>
            <person name="Kuo A."/>
            <person name="Morin E."/>
            <person name="Chen J."/>
            <person name="Kohler A."/>
            <person name="Krizsan K."/>
            <person name="Balestrini R."/>
            <person name="Da Silva C."/>
            <person name="Montanini B."/>
            <person name="Hainaut M."/>
            <person name="Levati E."/>
            <person name="Barry K.W."/>
            <person name="Belfiori B."/>
            <person name="Cichocki N."/>
            <person name="Clum A."/>
            <person name="Dockter R.B."/>
            <person name="Fauchery L."/>
            <person name="Guy J."/>
            <person name="Iotti M."/>
            <person name="Le Tacon F."/>
            <person name="Lindquist E.A."/>
            <person name="Lipzen A."/>
            <person name="Malagnac F."/>
            <person name="Mello A."/>
            <person name="Molinier V."/>
            <person name="Miyauchi S."/>
            <person name="Poulain J."/>
            <person name="Riccioni C."/>
            <person name="Rubini A."/>
            <person name="Sitrit Y."/>
            <person name="Splivallo R."/>
            <person name="Traeger S."/>
            <person name="Wang M."/>
            <person name="Zifcakova L."/>
            <person name="Wipf D."/>
            <person name="Zambonelli A."/>
            <person name="Paolocci F."/>
            <person name="Nowrousian M."/>
            <person name="Ottonello S."/>
            <person name="Baldrian P."/>
            <person name="Spatafora J.W."/>
            <person name="Henrissat B."/>
            <person name="Nagy L.G."/>
            <person name="Aury J.M."/>
            <person name="Wincker P."/>
            <person name="Grigoriev I.V."/>
            <person name="Bonfante P."/>
            <person name="Martin F.M."/>
        </authorList>
    </citation>
    <scope>NUCLEOTIDE SEQUENCE [LARGE SCALE GENOMIC DNA]</scope>
    <source>
        <strain evidence="11 12">ATCC MYA-4762</strain>
    </source>
</reference>
<name>A0A3N4LN72_9PEZI</name>
<gene>
    <name evidence="11" type="ORF">L211DRAFT_192779</name>
</gene>
<dbReference type="EC" id="2.7.7.19" evidence="4"/>